<feature type="compositionally biased region" description="Basic and acidic residues" evidence="2">
    <location>
        <begin position="171"/>
        <end position="188"/>
    </location>
</feature>
<dbReference type="Pfam" id="PF03359">
    <property type="entry name" value="GKAP"/>
    <property type="match status" value="1"/>
</dbReference>
<feature type="compositionally biased region" description="Basic residues" evidence="2">
    <location>
        <begin position="189"/>
        <end position="212"/>
    </location>
</feature>
<dbReference type="CTD" id="58512"/>
<proteinExistence type="inferred from homology"/>
<feature type="region of interest" description="Disordered" evidence="2">
    <location>
        <begin position="943"/>
        <end position="972"/>
    </location>
</feature>
<feature type="compositionally biased region" description="Low complexity" evidence="2">
    <location>
        <begin position="64"/>
        <end position="81"/>
    </location>
</feature>
<feature type="region of interest" description="Disordered" evidence="2">
    <location>
        <begin position="130"/>
        <end position="149"/>
    </location>
</feature>
<gene>
    <name evidence="4" type="primary">DLGAP3</name>
</gene>
<dbReference type="GO" id="GO:0098978">
    <property type="term" value="C:glutamatergic synapse"/>
    <property type="evidence" value="ECO:0007669"/>
    <property type="project" value="TreeGrafter"/>
</dbReference>
<evidence type="ECO:0000256" key="1">
    <source>
        <dbReference type="ARBA" id="ARBA00008839"/>
    </source>
</evidence>
<dbReference type="RefSeq" id="XP_005428381.2">
    <property type="nucleotide sequence ID" value="XM_005428324.3"/>
</dbReference>
<dbReference type="PANTHER" id="PTHR12353">
    <property type="entry name" value="DISKS LARGE-ASSOCIATED PROTEIN DAP SAP90/PSD-95-ASSOCIATED PROTEIN"/>
    <property type="match status" value="1"/>
</dbReference>
<sequence>MMKGYHGECSQTQPSSGPRCRCIPENCEHPADCIPEGRPPYLPSPSEPCSLEHPYCPGAGSECPGGPLSEPPSASASSTFPRMHHAQQQQPYDSCDECMAPAPPASKINRLPPTLLDQFEKQLPLHHDGFHTLQYPRAGGAEPRSESPSRIRHLVHSVQKLFAKSHSLEAPAKRDYNGAKMDGRGDGYHHHHHQSRHGKRSKSKDRKVDSRHRSKMLGWWSSDDNLDSDSSYMVSGRHAADQGTQYCVDAPESAFRDLTLKSLKGGGEGKCLACAGMSMSLDGQTLKRSAWHTMTVSQAREAYPSAGGTEKTLMLQEAKAKDRAYQYLQVPQDEWSGYPAGKDGEIVGRRVMFKGGWLRCAPVPVGDSFGGSEEWGQQQWPAGGSLRLRFPMLCWNVLLLVPSLLFPLSLIRFASRHYSDSYICNCPSCCTPPRMLPRGQSYGRSFTTGQINDELNHQFEAVCESVFGEVESQAVEALDLPGCFRMRSHSYLRAIQAGCSQDDDCLSLFSMSAPPGPPITSSILKPSTSFSYRKAPPPIPPGTKAKPLISVTAQSSTESTHESYLPSEVARSPAWSKDAAARCNSAESLESSKVTAVALDLPPVQPRAAPKPSTLIIKAIPGREELRSLARQRKWRPSIGVQVEAVSDSDTESRSQREFHSIGVQVEEDKRRARFKRSNSVTAGVQADLELEGFTGLAVATEDKALQFGRPFQRHSSEPESGRQYAVYKTVHTQGQWAYREDYQLQYDTVEVPRRDAWIERGSRSLPDSGRASPCHRDGEWFIKLLQAEVEKMEGWCQQMEREAEDYDLPEEILEKIRSAVGSAQLLMSQKVQQFYRLCQQNMDPNAFPVPTFQDLAGFWDLLQLSIEDVSMKFGELQQLKANGWKIMEPKEEKKVPPPIPKKPPRSKVHPVKERSLDSVDRQRQEARKRLLAAKREMLLSEPTCSDRSTLGLAPGCAWEGPPAPAPASAVQ</sequence>
<evidence type="ECO:0000256" key="2">
    <source>
        <dbReference type="SAM" id="MobiDB-lite"/>
    </source>
</evidence>
<name>A0A6I9HQI5_GEOFO</name>
<dbReference type="OrthoDB" id="10036956at2759"/>
<dbReference type="AlphaFoldDB" id="A0A6I9HQI5"/>
<dbReference type="GeneID" id="102035710"/>
<feature type="compositionally biased region" description="Basic and acidic residues" evidence="2">
    <location>
        <begin position="911"/>
        <end position="928"/>
    </location>
</feature>
<dbReference type="PANTHER" id="PTHR12353:SF4">
    <property type="entry name" value="DISKS LARGE-ASSOCIATED PROTEIN 3"/>
    <property type="match status" value="1"/>
</dbReference>
<dbReference type="GO" id="GO:0023052">
    <property type="term" value="P:signaling"/>
    <property type="evidence" value="ECO:0007669"/>
    <property type="project" value="InterPro"/>
</dbReference>
<dbReference type="Proteomes" id="UP000504602">
    <property type="component" value="Unplaced"/>
</dbReference>
<keyword evidence="3" id="KW-1185">Reference proteome</keyword>
<feature type="region of interest" description="Disordered" evidence="2">
    <location>
        <begin position="889"/>
        <end position="928"/>
    </location>
</feature>
<feature type="region of interest" description="Disordered" evidence="2">
    <location>
        <begin position="165"/>
        <end position="212"/>
    </location>
</feature>
<dbReference type="InParanoid" id="A0A6I9HQI5"/>
<protein>
    <submittedName>
        <fullName evidence="4">Disks large-associated protein 3</fullName>
    </submittedName>
</protein>
<reference evidence="4" key="1">
    <citation type="submission" date="2025-08" db="UniProtKB">
        <authorList>
            <consortium name="RefSeq"/>
        </authorList>
    </citation>
    <scope>IDENTIFICATION</scope>
</reference>
<dbReference type="GO" id="GO:0099572">
    <property type="term" value="C:postsynaptic specialization"/>
    <property type="evidence" value="ECO:0007669"/>
    <property type="project" value="TreeGrafter"/>
</dbReference>
<dbReference type="KEGG" id="gfr:102035710"/>
<dbReference type="FunCoup" id="A0A6I9HQI5">
    <property type="interactions" value="32"/>
</dbReference>
<feature type="region of interest" description="Disordered" evidence="2">
    <location>
        <begin position="62"/>
        <end position="110"/>
    </location>
</feature>
<dbReference type="GO" id="GO:0060090">
    <property type="term" value="F:molecular adaptor activity"/>
    <property type="evidence" value="ECO:0007669"/>
    <property type="project" value="TreeGrafter"/>
</dbReference>
<organism evidence="3 4">
    <name type="scientific">Geospiza fortis</name>
    <name type="common">Medium ground-finch</name>
    <dbReference type="NCBI Taxonomy" id="48883"/>
    <lineage>
        <taxon>Eukaryota</taxon>
        <taxon>Metazoa</taxon>
        <taxon>Chordata</taxon>
        <taxon>Craniata</taxon>
        <taxon>Vertebrata</taxon>
        <taxon>Euteleostomi</taxon>
        <taxon>Archelosauria</taxon>
        <taxon>Archosauria</taxon>
        <taxon>Dinosauria</taxon>
        <taxon>Saurischia</taxon>
        <taxon>Theropoda</taxon>
        <taxon>Coelurosauria</taxon>
        <taxon>Aves</taxon>
        <taxon>Neognathae</taxon>
        <taxon>Neoaves</taxon>
        <taxon>Telluraves</taxon>
        <taxon>Australaves</taxon>
        <taxon>Passeriformes</taxon>
        <taxon>Thraupidae</taxon>
        <taxon>Geospiza</taxon>
    </lineage>
</organism>
<accession>A0A6I9HQI5</accession>
<feature type="region of interest" description="Disordered" evidence="2">
    <location>
        <begin position="1"/>
        <end position="20"/>
    </location>
</feature>
<evidence type="ECO:0000313" key="3">
    <source>
        <dbReference type="Proteomes" id="UP000504602"/>
    </source>
</evidence>
<dbReference type="InterPro" id="IPR005026">
    <property type="entry name" value="SAPAP"/>
</dbReference>
<evidence type="ECO:0000313" key="4">
    <source>
        <dbReference type="RefSeq" id="XP_005428381.2"/>
    </source>
</evidence>
<comment type="similarity">
    <text evidence="1">Belongs to the SAPAP family.</text>
</comment>